<dbReference type="Proteomes" id="UP001054252">
    <property type="component" value="Unassembled WGS sequence"/>
</dbReference>
<accession>A0AAV5MIN4</accession>
<dbReference type="AlphaFoldDB" id="A0AAV5MIN4"/>
<gene>
    <name evidence="1" type="ORF">SLEP1_g56104</name>
</gene>
<dbReference type="EMBL" id="BPVZ01000296">
    <property type="protein sequence ID" value="GKV49348.1"/>
    <property type="molecule type" value="Genomic_DNA"/>
</dbReference>
<organism evidence="1 2">
    <name type="scientific">Rubroshorea leprosula</name>
    <dbReference type="NCBI Taxonomy" id="152421"/>
    <lineage>
        <taxon>Eukaryota</taxon>
        <taxon>Viridiplantae</taxon>
        <taxon>Streptophyta</taxon>
        <taxon>Embryophyta</taxon>
        <taxon>Tracheophyta</taxon>
        <taxon>Spermatophyta</taxon>
        <taxon>Magnoliopsida</taxon>
        <taxon>eudicotyledons</taxon>
        <taxon>Gunneridae</taxon>
        <taxon>Pentapetalae</taxon>
        <taxon>rosids</taxon>
        <taxon>malvids</taxon>
        <taxon>Malvales</taxon>
        <taxon>Dipterocarpaceae</taxon>
        <taxon>Rubroshorea</taxon>
    </lineage>
</organism>
<sequence>MIPEAGALSTERPSKKLPLSCILLTTSIFSRTSLPRQAREKCETLHTISSTTCITSFFHFSFTFLSPESASTLLCINLQLPLPPAQPRSSAPRPAPLHRAIIAPSHAQPSCTSPAPTPEPCTYAPAPCSAPRSPAPSCCCTPAPPARPCLALCAPAIMPLARLHALPPVRLQPPLPKPRSALITPPLPELICTHHLCPNRAIPGCNAILQPDLVPALVVRFSLAPFFRFSAR</sequence>
<evidence type="ECO:0000313" key="2">
    <source>
        <dbReference type="Proteomes" id="UP001054252"/>
    </source>
</evidence>
<keyword evidence="2" id="KW-1185">Reference proteome</keyword>
<name>A0AAV5MIN4_9ROSI</name>
<evidence type="ECO:0000313" key="1">
    <source>
        <dbReference type="EMBL" id="GKV49348.1"/>
    </source>
</evidence>
<comment type="caution">
    <text evidence="1">The sequence shown here is derived from an EMBL/GenBank/DDBJ whole genome shotgun (WGS) entry which is preliminary data.</text>
</comment>
<protein>
    <submittedName>
        <fullName evidence="1">Uncharacterized protein</fullName>
    </submittedName>
</protein>
<reference evidence="1 2" key="1">
    <citation type="journal article" date="2021" name="Commun. Biol.">
        <title>The genome of Shorea leprosula (Dipterocarpaceae) highlights the ecological relevance of drought in aseasonal tropical rainforests.</title>
        <authorList>
            <person name="Ng K.K.S."/>
            <person name="Kobayashi M.J."/>
            <person name="Fawcett J.A."/>
            <person name="Hatakeyama M."/>
            <person name="Paape T."/>
            <person name="Ng C.H."/>
            <person name="Ang C.C."/>
            <person name="Tnah L.H."/>
            <person name="Lee C.T."/>
            <person name="Nishiyama T."/>
            <person name="Sese J."/>
            <person name="O'Brien M.J."/>
            <person name="Copetti D."/>
            <person name="Mohd Noor M.I."/>
            <person name="Ong R.C."/>
            <person name="Putra M."/>
            <person name="Sireger I.Z."/>
            <person name="Indrioko S."/>
            <person name="Kosugi Y."/>
            <person name="Izuno A."/>
            <person name="Isagi Y."/>
            <person name="Lee S.L."/>
            <person name="Shimizu K.K."/>
        </authorList>
    </citation>
    <scope>NUCLEOTIDE SEQUENCE [LARGE SCALE GENOMIC DNA]</scope>
    <source>
        <strain evidence="1">214</strain>
    </source>
</reference>
<proteinExistence type="predicted"/>